<reference evidence="2" key="1">
    <citation type="submission" date="2022-08" db="EMBL/GenBank/DDBJ databases">
        <title>Novel sulfate-reducing endosymbionts in the free-living metamonad Anaeramoeba.</title>
        <authorList>
            <person name="Jerlstrom-Hultqvist J."/>
            <person name="Cepicka I."/>
            <person name="Gallot-Lavallee L."/>
            <person name="Salas-Leiva D."/>
            <person name="Curtis B.A."/>
            <person name="Zahonova K."/>
            <person name="Pipaliya S."/>
            <person name="Dacks J."/>
            <person name="Roger A.J."/>
        </authorList>
    </citation>
    <scope>NUCLEOTIDE SEQUENCE</scope>
    <source>
        <strain evidence="2">Schooner1</strain>
    </source>
</reference>
<comment type="caution">
    <text evidence="2">The sequence shown here is derived from an EMBL/GenBank/DDBJ whole genome shotgun (WGS) entry which is preliminary data.</text>
</comment>
<protein>
    <submittedName>
        <fullName evidence="2">Uncharacterized protein</fullName>
    </submittedName>
</protein>
<proteinExistence type="predicted"/>
<evidence type="ECO:0000313" key="2">
    <source>
        <dbReference type="EMBL" id="KAJ6235562.1"/>
    </source>
</evidence>
<name>A0ABQ8XU88_9EUKA</name>
<evidence type="ECO:0000256" key="1">
    <source>
        <dbReference type="SAM" id="MobiDB-lite"/>
    </source>
</evidence>
<sequence>MNNNFQTQTIGLPYQTSGIQPQTIPQQSLSNNQNQYLRSNFQTGNLRNATPSFFVVNNTMKRGRGRGMGFRNSVVESNIQGGRGRGIGIRSNTDKT</sequence>
<evidence type="ECO:0000313" key="3">
    <source>
        <dbReference type="Proteomes" id="UP001150062"/>
    </source>
</evidence>
<feature type="region of interest" description="Disordered" evidence="1">
    <location>
        <begin position="1"/>
        <end position="26"/>
    </location>
</feature>
<gene>
    <name evidence="2" type="ORF">M0813_03709</name>
</gene>
<feature type="compositionally biased region" description="Polar residues" evidence="1">
    <location>
        <begin position="1"/>
        <end position="25"/>
    </location>
</feature>
<organism evidence="2 3">
    <name type="scientific">Anaeramoeba flamelloides</name>
    <dbReference type="NCBI Taxonomy" id="1746091"/>
    <lineage>
        <taxon>Eukaryota</taxon>
        <taxon>Metamonada</taxon>
        <taxon>Anaeramoebidae</taxon>
        <taxon>Anaeramoeba</taxon>
    </lineage>
</organism>
<keyword evidence="3" id="KW-1185">Reference proteome</keyword>
<accession>A0ABQ8XU88</accession>
<dbReference type="Proteomes" id="UP001150062">
    <property type="component" value="Unassembled WGS sequence"/>
</dbReference>
<dbReference type="EMBL" id="JAOAOG010000257">
    <property type="protein sequence ID" value="KAJ6235562.1"/>
    <property type="molecule type" value="Genomic_DNA"/>
</dbReference>